<dbReference type="GO" id="GO:0000082">
    <property type="term" value="P:G1/S transition of mitotic cell cycle"/>
    <property type="evidence" value="ECO:0007669"/>
    <property type="project" value="TreeGrafter"/>
</dbReference>
<dbReference type="PROSITE" id="PS50330">
    <property type="entry name" value="UIM"/>
    <property type="match status" value="2"/>
</dbReference>
<feature type="region of interest" description="Disordered" evidence="2">
    <location>
        <begin position="155"/>
        <end position="199"/>
    </location>
</feature>
<dbReference type="EMBL" id="CAIIXF020000007">
    <property type="protein sequence ID" value="CAH1790003.1"/>
    <property type="molecule type" value="Genomic_DNA"/>
</dbReference>
<keyword evidence="1" id="KW-0645">Protease</keyword>
<feature type="compositionally biased region" description="Basic and acidic residues" evidence="2">
    <location>
        <begin position="189"/>
        <end position="199"/>
    </location>
</feature>
<organism evidence="3 4">
    <name type="scientific">Owenia fusiformis</name>
    <name type="common">Polychaete worm</name>
    <dbReference type="NCBI Taxonomy" id="6347"/>
    <lineage>
        <taxon>Eukaryota</taxon>
        <taxon>Metazoa</taxon>
        <taxon>Spiralia</taxon>
        <taxon>Lophotrochozoa</taxon>
        <taxon>Annelida</taxon>
        <taxon>Polychaeta</taxon>
        <taxon>Sedentaria</taxon>
        <taxon>Canalipalpata</taxon>
        <taxon>Sabellida</taxon>
        <taxon>Oweniida</taxon>
        <taxon>Oweniidae</taxon>
        <taxon>Owenia</taxon>
    </lineage>
</organism>
<dbReference type="InterPro" id="IPR018200">
    <property type="entry name" value="USP_CS"/>
</dbReference>
<keyword evidence="1" id="KW-0378">Hydrolase</keyword>
<dbReference type="AlphaFoldDB" id="A0A8J1XS30"/>
<dbReference type="SMART" id="SM00726">
    <property type="entry name" value="UIM"/>
    <property type="match status" value="4"/>
</dbReference>
<dbReference type="GO" id="GO:0016579">
    <property type="term" value="P:protein deubiquitination"/>
    <property type="evidence" value="ECO:0007669"/>
    <property type="project" value="InterPro"/>
</dbReference>
<keyword evidence="1" id="KW-0833">Ubl conjugation pathway</keyword>
<dbReference type="PROSITE" id="PS00973">
    <property type="entry name" value="USP_2"/>
    <property type="match status" value="1"/>
</dbReference>
<dbReference type="CDD" id="cd02257">
    <property type="entry name" value="Peptidase_C19"/>
    <property type="match status" value="1"/>
</dbReference>
<feature type="compositionally biased region" description="Low complexity" evidence="2">
    <location>
        <begin position="412"/>
        <end position="423"/>
    </location>
</feature>
<dbReference type="Proteomes" id="UP000749559">
    <property type="component" value="Unassembled WGS sequence"/>
</dbReference>
<keyword evidence="1" id="KW-0788">Thiol protease</keyword>
<dbReference type="GO" id="GO:0005829">
    <property type="term" value="C:cytosol"/>
    <property type="evidence" value="ECO:0007669"/>
    <property type="project" value="TreeGrafter"/>
</dbReference>
<dbReference type="PROSITE" id="PS50235">
    <property type="entry name" value="USP_3"/>
    <property type="match status" value="1"/>
</dbReference>
<keyword evidence="4" id="KW-1185">Reference proteome</keyword>
<dbReference type="Pfam" id="PF02809">
    <property type="entry name" value="UIM"/>
    <property type="match status" value="2"/>
</dbReference>
<feature type="region of interest" description="Disordered" evidence="2">
    <location>
        <begin position="404"/>
        <end position="426"/>
    </location>
</feature>
<comment type="caution">
    <text evidence="3">The sequence shown here is derived from an EMBL/GenBank/DDBJ whole genome shotgun (WGS) entry which is preliminary data.</text>
</comment>
<comment type="catalytic activity">
    <reaction evidence="1">
        <text>Thiol-dependent hydrolysis of ester, thioester, amide, peptide and isopeptide bonds formed by the C-terminal Gly of ubiquitin (a 76-residue protein attached to proteins as an intracellular targeting signal).</text>
        <dbReference type="EC" id="3.4.19.12"/>
    </reaction>
</comment>
<dbReference type="GO" id="GO:0006508">
    <property type="term" value="P:proteolysis"/>
    <property type="evidence" value="ECO:0007669"/>
    <property type="project" value="UniProtKB-KW"/>
</dbReference>
<evidence type="ECO:0000256" key="2">
    <source>
        <dbReference type="SAM" id="MobiDB-lite"/>
    </source>
</evidence>
<dbReference type="PROSITE" id="PS00972">
    <property type="entry name" value="USP_1"/>
    <property type="match status" value="1"/>
</dbReference>
<feature type="compositionally biased region" description="Basic and acidic residues" evidence="2">
    <location>
        <begin position="767"/>
        <end position="776"/>
    </location>
</feature>
<dbReference type="OrthoDB" id="289038at2759"/>
<reference evidence="3" key="1">
    <citation type="submission" date="2022-03" db="EMBL/GenBank/DDBJ databases">
        <authorList>
            <person name="Martin C."/>
        </authorList>
    </citation>
    <scope>NUCLEOTIDE SEQUENCE</scope>
</reference>
<dbReference type="InterPro" id="IPR001394">
    <property type="entry name" value="Peptidase_C19_UCH"/>
</dbReference>
<feature type="compositionally biased region" description="Basic and acidic residues" evidence="2">
    <location>
        <begin position="812"/>
        <end position="842"/>
    </location>
</feature>
<dbReference type="InterPro" id="IPR038765">
    <property type="entry name" value="Papain-like_cys_pep_sf"/>
</dbReference>
<dbReference type="Pfam" id="PF00443">
    <property type="entry name" value="UCH"/>
    <property type="match status" value="1"/>
</dbReference>
<dbReference type="EC" id="3.4.19.12" evidence="1"/>
<dbReference type="PANTHER" id="PTHR24006">
    <property type="entry name" value="UBIQUITIN CARBOXYL-TERMINAL HYDROLASE"/>
    <property type="match status" value="1"/>
</dbReference>
<dbReference type="Gene3D" id="3.90.70.10">
    <property type="entry name" value="Cysteine proteinases"/>
    <property type="match status" value="2"/>
</dbReference>
<evidence type="ECO:0000313" key="3">
    <source>
        <dbReference type="EMBL" id="CAH1790003.1"/>
    </source>
</evidence>
<feature type="compositionally biased region" description="Polar residues" evidence="2">
    <location>
        <begin position="693"/>
        <end position="714"/>
    </location>
</feature>
<dbReference type="InterPro" id="IPR050164">
    <property type="entry name" value="Peptidase_C19"/>
</dbReference>
<gene>
    <name evidence="3" type="ORF">OFUS_LOCUS15272</name>
</gene>
<comment type="similarity">
    <text evidence="1">Belongs to the peptidase C19 family.</text>
</comment>
<evidence type="ECO:0000313" key="4">
    <source>
        <dbReference type="Proteomes" id="UP000749559"/>
    </source>
</evidence>
<accession>A0A8J1XS30</accession>
<sequence length="1000" mass="113622">MMANKFPFHSTPVKAPDKSSFGPVCTVNDIVLKMDGISKPSIFSKETWREGCLIVDGNTQKIHVKLLIAKQIHEHNYNMADVVAGGTYGRNNRLTVKLKKEGMTIKCSPNKTKGFFHLNAEKFKEHIDWLVLEAQKNPKKRPSTLAICAAKSPPVSTVTSYRDPQDLEEPEEGESQSSPCYTNVKSRHHSEPSVEEKENKMMENVCNEINNTQRSLYETPSKTTQPMKSFYGSASAGRQPLFGNMVPLKTYSRKPGILPHPLSSQRFKPANNFSTQWNKKPESEGKSAVKLGFSNIGNTCYMNAILQALSSLESFTKDLSTGYKTHSRTLDNSSLYSTVAHLFAAQKKLGLSTERRKGLLSNVKQAITKSAKRFSGYAQHDAHEFLGQLIDQLKEDCLRLEQSTPSPSVKLSSPPESSHHPNPTTDNFEFQIEHTIKCLKCGEQVFKAETFHDLSVDLPRRSGDKQWSLQDALERFFQSEDLEYKCEECKATQARVSHNFLTLPRILILHLKRYNYNSIKAGQKKIGREIGIPRYISLQYHCVRDVQEPQPLNIRAEESICNYNNVSLNSSVSSDTPRRQLQYPETAKSILSSNTNGAELEKSDDLEQGIWASEQEHKKQEADRLREEEDIARAIEMSQMETPASIPSHEAKSTDECDGIPFSLEGKLAEMSEEDQIKLALEQSMQEHAPNQWTMSEDSFSQTQTTQIKTPSTAHENEANLPLSSACEKKEVDIDNEIQFKAEIPDCITQHSSSTHKRKSSEFAEDNDAKRAKMESDWEELPDLVIENDDFDKKLLSLDDPEDQGMVQHLEEVAKKPEETNAEKPTEEPLKVEDPLKQDENGRFPGETDEDVLERVKKESLKELSYIDFDDDSFEENSNKETPVYSLSEEEHNQLTQNSMKGFLNASYRLMCVVSHVGSSSSYGHYISDVYNMEKGCWFSCDDSFVKQIKEQDVRTGKQRSGYIFFYMDKQIFEELRERHTSSMNKGLKENTTYSNVFQN</sequence>
<feature type="region of interest" description="Disordered" evidence="2">
    <location>
        <begin position="812"/>
        <end position="849"/>
    </location>
</feature>
<dbReference type="SUPFAM" id="SSF54001">
    <property type="entry name" value="Cysteine proteinases"/>
    <property type="match status" value="1"/>
</dbReference>
<dbReference type="InterPro" id="IPR003903">
    <property type="entry name" value="UIM_dom"/>
</dbReference>
<feature type="region of interest" description="Disordered" evidence="2">
    <location>
        <begin position="749"/>
        <end position="776"/>
    </location>
</feature>
<dbReference type="PANTHER" id="PTHR24006:SF915">
    <property type="entry name" value="UBIQUITIN CARBOXYL-TERMINAL HYDROLASE-RELATED"/>
    <property type="match status" value="1"/>
</dbReference>
<dbReference type="InterPro" id="IPR028889">
    <property type="entry name" value="USP"/>
</dbReference>
<evidence type="ECO:0000256" key="1">
    <source>
        <dbReference type="RuleBase" id="RU366025"/>
    </source>
</evidence>
<protein>
    <recommendedName>
        <fullName evidence="1">Ubiquitin carboxyl-terminal hydrolase</fullName>
        <ecNumber evidence="1">3.4.19.12</ecNumber>
    </recommendedName>
</protein>
<dbReference type="GO" id="GO:0004843">
    <property type="term" value="F:cysteine-type deubiquitinase activity"/>
    <property type="evidence" value="ECO:0007669"/>
    <property type="project" value="UniProtKB-UniRule"/>
</dbReference>
<proteinExistence type="inferred from homology"/>
<feature type="region of interest" description="Disordered" evidence="2">
    <location>
        <begin position="693"/>
        <end position="724"/>
    </location>
</feature>
<name>A0A8J1XS30_OWEFU</name>
<dbReference type="GO" id="GO:0005634">
    <property type="term" value="C:nucleus"/>
    <property type="evidence" value="ECO:0007669"/>
    <property type="project" value="TreeGrafter"/>
</dbReference>